<dbReference type="AlphaFoldDB" id="A0A915JAT9"/>
<dbReference type="Proteomes" id="UP000887565">
    <property type="component" value="Unplaced"/>
</dbReference>
<name>A0A915JAT9_ROMCU</name>
<organism evidence="2 3">
    <name type="scientific">Romanomermis culicivorax</name>
    <name type="common">Nematode worm</name>
    <dbReference type="NCBI Taxonomy" id="13658"/>
    <lineage>
        <taxon>Eukaryota</taxon>
        <taxon>Metazoa</taxon>
        <taxon>Ecdysozoa</taxon>
        <taxon>Nematoda</taxon>
        <taxon>Enoplea</taxon>
        <taxon>Dorylaimia</taxon>
        <taxon>Mermithida</taxon>
        <taxon>Mermithoidea</taxon>
        <taxon>Mermithidae</taxon>
        <taxon>Romanomermis</taxon>
    </lineage>
</organism>
<keyword evidence="1" id="KW-0472">Membrane</keyword>
<evidence type="ECO:0000313" key="3">
    <source>
        <dbReference type="WBParaSite" id="nRc.2.0.1.t23608-RA"/>
    </source>
</evidence>
<evidence type="ECO:0000313" key="2">
    <source>
        <dbReference type="Proteomes" id="UP000887565"/>
    </source>
</evidence>
<reference evidence="3" key="1">
    <citation type="submission" date="2022-11" db="UniProtKB">
        <authorList>
            <consortium name="WormBaseParasite"/>
        </authorList>
    </citation>
    <scope>IDENTIFICATION</scope>
</reference>
<sequence length="84" mass="10354">MYKREQTFRSLTLKLKMFQLFSKCKKTNYFILYIIFIDYVLHNMVWCYERKPDARKYLTNYSTHIFLNLPMIDHDLFTIGLAKE</sequence>
<dbReference type="WBParaSite" id="nRc.2.0.1.t23608-RA">
    <property type="protein sequence ID" value="nRc.2.0.1.t23608-RA"/>
    <property type="gene ID" value="nRc.2.0.1.g23608"/>
</dbReference>
<evidence type="ECO:0000256" key="1">
    <source>
        <dbReference type="SAM" id="Phobius"/>
    </source>
</evidence>
<feature type="transmembrane region" description="Helical" evidence="1">
    <location>
        <begin position="30"/>
        <end position="48"/>
    </location>
</feature>
<keyword evidence="1" id="KW-0812">Transmembrane</keyword>
<keyword evidence="1" id="KW-1133">Transmembrane helix</keyword>
<keyword evidence="2" id="KW-1185">Reference proteome</keyword>
<proteinExistence type="predicted"/>
<accession>A0A915JAT9</accession>
<protein>
    <submittedName>
        <fullName evidence="3">Uncharacterized protein</fullName>
    </submittedName>
</protein>